<dbReference type="InterPro" id="IPR046469">
    <property type="entry name" value="SAM_HAT_N"/>
</dbReference>
<evidence type="ECO:0000313" key="5">
    <source>
        <dbReference type="EMBL" id="AHF03105.1"/>
    </source>
</evidence>
<dbReference type="STRING" id="765910.MARPU_03850"/>
<dbReference type="Gene3D" id="3.40.50.10790">
    <property type="entry name" value="S-adenosyl-l-methionine hydroxide adenosyltransferase, N-terminal"/>
    <property type="match status" value="1"/>
</dbReference>
<evidence type="ECO:0000259" key="4">
    <source>
        <dbReference type="Pfam" id="PF20257"/>
    </source>
</evidence>
<dbReference type="PIRSF" id="PIRSF006779">
    <property type="entry name" value="UCP006779"/>
    <property type="match status" value="1"/>
</dbReference>
<dbReference type="PANTHER" id="PTHR35092:SF1">
    <property type="entry name" value="CHLORINASE MJ1651"/>
    <property type="match status" value="1"/>
</dbReference>
<keyword evidence="6" id="KW-1185">Reference proteome</keyword>
<keyword evidence="1" id="KW-0949">S-adenosyl-L-methionine</keyword>
<evidence type="ECO:0000313" key="6">
    <source>
        <dbReference type="Proteomes" id="UP000005275"/>
    </source>
</evidence>
<dbReference type="SUPFAM" id="SSF101852">
    <property type="entry name" value="Bacterial fluorinating enzyme, C-terminal domain"/>
    <property type="match status" value="1"/>
</dbReference>
<dbReference type="InterPro" id="IPR023228">
    <property type="entry name" value="SAM_OH_AdoTrfase_N_sf"/>
</dbReference>
<gene>
    <name evidence="5" type="ORF">MARPU_03850</name>
</gene>
<comment type="similarity">
    <text evidence="2">Belongs to the SAM hydrolase / SAM-dependent halogenase family.</text>
</comment>
<protein>
    <recommendedName>
        <fullName evidence="7">SAM-dependent chlorinase/fluorinase</fullName>
    </recommendedName>
</protein>
<sequence length="247" mass="26812">MIEAPVVERIALVTDFGAGPYLGQMQALLDACLPDHAVIDLVHDLPPFRPDLAAYLLSALVRDMPPRTLYLCVVDPGVGGARDGVVAQVGEDWFVAPDNGLLAPHLMAGAGQCWQIGWLPPQRSATFHGRDWFLPVAARLCRGEDIGATRLDRPVGHDWPEMLSRILYADHYGNLMTGLRPVDHAQSLRVGARLLPWARTFCAVEPGEAFWYENALGLVEIAVNQGRADHALGLVPGDSIGPFVMPG</sequence>
<accession>W0DWX1</accession>
<feature type="domain" description="S-adenosyl-l-methionine hydroxide adenosyltransferase C-terminal" evidence="4">
    <location>
        <begin position="165"/>
        <end position="240"/>
    </location>
</feature>
<dbReference type="PANTHER" id="PTHR35092">
    <property type="entry name" value="CHLORINASE MJ1651"/>
    <property type="match status" value="1"/>
</dbReference>
<dbReference type="Pfam" id="PF01887">
    <property type="entry name" value="SAM_HAT_N"/>
    <property type="match status" value="1"/>
</dbReference>
<name>W0DWX1_MARPU</name>
<evidence type="ECO:0000256" key="2">
    <source>
        <dbReference type="ARBA" id="ARBA00024035"/>
    </source>
</evidence>
<dbReference type="KEGG" id="mpur:MARPU_03850"/>
<evidence type="ECO:0000256" key="1">
    <source>
        <dbReference type="ARBA" id="ARBA00022691"/>
    </source>
</evidence>
<dbReference type="eggNOG" id="COG1912">
    <property type="taxonomic scope" value="Bacteria"/>
</dbReference>
<dbReference type="SUPFAM" id="SSF102522">
    <property type="entry name" value="Bacterial fluorinating enzyme, N-terminal domain"/>
    <property type="match status" value="1"/>
</dbReference>
<dbReference type="Gene3D" id="2.40.30.90">
    <property type="entry name" value="Bacterial fluorinating enzyme like"/>
    <property type="match status" value="1"/>
</dbReference>
<dbReference type="RefSeq" id="WP_005224350.1">
    <property type="nucleotide sequence ID" value="NZ_CP007031.1"/>
</dbReference>
<dbReference type="Pfam" id="PF20257">
    <property type="entry name" value="SAM_HAT_C"/>
    <property type="match status" value="1"/>
</dbReference>
<dbReference type="Proteomes" id="UP000005275">
    <property type="component" value="Chromosome"/>
</dbReference>
<dbReference type="InterPro" id="IPR002747">
    <property type="entry name" value="SAM_OH_AdoTrfase"/>
</dbReference>
<dbReference type="EMBL" id="CP007031">
    <property type="protein sequence ID" value="AHF03105.1"/>
    <property type="molecule type" value="Genomic_DNA"/>
</dbReference>
<organism evidence="5 6">
    <name type="scientific">Marichromatium purpuratum 984</name>
    <dbReference type="NCBI Taxonomy" id="765910"/>
    <lineage>
        <taxon>Bacteria</taxon>
        <taxon>Pseudomonadati</taxon>
        <taxon>Pseudomonadota</taxon>
        <taxon>Gammaproteobacteria</taxon>
        <taxon>Chromatiales</taxon>
        <taxon>Chromatiaceae</taxon>
        <taxon>Marichromatium</taxon>
    </lineage>
</organism>
<dbReference type="InterPro" id="IPR046470">
    <property type="entry name" value="SAM_HAT_C"/>
</dbReference>
<evidence type="ECO:0000259" key="3">
    <source>
        <dbReference type="Pfam" id="PF01887"/>
    </source>
</evidence>
<evidence type="ECO:0008006" key="7">
    <source>
        <dbReference type="Google" id="ProtNLM"/>
    </source>
</evidence>
<dbReference type="InterPro" id="IPR023227">
    <property type="entry name" value="SAM_OH_AdoTrfase_C_sf"/>
</dbReference>
<dbReference type="HOGENOM" id="CLU_059734_1_2_6"/>
<dbReference type="AlphaFoldDB" id="W0DWX1"/>
<proteinExistence type="inferred from homology"/>
<feature type="domain" description="S-adenosyl-l-methionine hydroxide adenosyltransferase N-terminal" evidence="3">
    <location>
        <begin position="10"/>
        <end position="146"/>
    </location>
</feature>
<reference evidence="5 6" key="1">
    <citation type="submission" date="2013-12" db="EMBL/GenBank/DDBJ databases">
        <authorList>
            <consortium name="DOE Joint Genome Institute"/>
            <person name="Bryant D.A."/>
            <person name="Huntemann M."/>
            <person name="Han J."/>
            <person name="Chen A."/>
            <person name="Kyrpides N."/>
            <person name="Mavromatis K."/>
            <person name="Markowitz V."/>
            <person name="Palaniappan K."/>
            <person name="Ivanova N."/>
            <person name="Schaumberg A."/>
            <person name="Pati A."/>
            <person name="Liolios K."/>
            <person name="Nordberg H.P."/>
            <person name="Cantor M.N."/>
            <person name="Hua S.X."/>
            <person name="Woyke T."/>
        </authorList>
    </citation>
    <scope>NUCLEOTIDE SEQUENCE [LARGE SCALE GENOMIC DNA]</scope>
    <source>
        <strain evidence="5 6">984</strain>
    </source>
</reference>